<accession>A0A9P8VYU4</accession>
<keyword evidence="1" id="KW-0732">Signal</keyword>
<evidence type="ECO:0000256" key="1">
    <source>
        <dbReference type="SAM" id="SignalP"/>
    </source>
</evidence>
<dbReference type="EMBL" id="JAGPYM010000021">
    <property type="protein sequence ID" value="KAH6884240.1"/>
    <property type="molecule type" value="Genomic_DNA"/>
</dbReference>
<dbReference type="OrthoDB" id="5043642at2759"/>
<name>A0A9P8VYU4_9HYPO</name>
<dbReference type="AlphaFoldDB" id="A0A9P8VYU4"/>
<keyword evidence="3" id="KW-1185">Reference proteome</keyword>
<evidence type="ECO:0000313" key="2">
    <source>
        <dbReference type="EMBL" id="KAH6884240.1"/>
    </source>
</evidence>
<protein>
    <submittedName>
        <fullName evidence="2">Uncharacterized protein</fullName>
    </submittedName>
</protein>
<evidence type="ECO:0000313" key="3">
    <source>
        <dbReference type="Proteomes" id="UP000777438"/>
    </source>
</evidence>
<dbReference type="Proteomes" id="UP000777438">
    <property type="component" value="Unassembled WGS sequence"/>
</dbReference>
<proteinExistence type="predicted"/>
<organism evidence="2 3">
    <name type="scientific">Thelonectria olida</name>
    <dbReference type="NCBI Taxonomy" id="1576542"/>
    <lineage>
        <taxon>Eukaryota</taxon>
        <taxon>Fungi</taxon>
        <taxon>Dikarya</taxon>
        <taxon>Ascomycota</taxon>
        <taxon>Pezizomycotina</taxon>
        <taxon>Sordariomycetes</taxon>
        <taxon>Hypocreomycetidae</taxon>
        <taxon>Hypocreales</taxon>
        <taxon>Nectriaceae</taxon>
        <taxon>Thelonectria</taxon>
    </lineage>
</organism>
<dbReference type="InterPro" id="IPR021848">
    <property type="entry name" value="HODM_asu-like"/>
</dbReference>
<gene>
    <name evidence="2" type="ORF">B0T10DRAFT_518320</name>
</gene>
<dbReference type="Pfam" id="PF11927">
    <property type="entry name" value="HODM_asu-like"/>
    <property type="match status" value="1"/>
</dbReference>
<sequence>MTMEGALIAVFFLVLAVSVSTLASRLRSTKPAYNVTQQRGKQSEKPPLIEPLREFDWKQAEARKLRIFKPVYHISMGIRSDTPSELITIDQDYADRISLRQQLIAEHPNAVHGCVLGGEDAVHELYSYLLNDYLPIRFPNIFTLSVDKTAFTNHITGKKLPITPPSDSLAALRVLGETVEEELFLLLDTPDGHRLFAVMCCFPSDFDPMEKLGKTLTDIHGPVPAYEKIGPSMERFFRKLEVGKSVKRANWGIQTHAELFSCQANPRILAGDTAEGQQIDMESTYLRSELQTLTRLPKTRAILFSFKTYMYSIREIKGEGLGSQFADAIEGLQKGNAPGMWTYKGASRWGKDVCEYLRS</sequence>
<feature type="signal peptide" evidence="1">
    <location>
        <begin position="1"/>
        <end position="23"/>
    </location>
</feature>
<comment type="caution">
    <text evidence="2">The sequence shown here is derived from an EMBL/GenBank/DDBJ whole genome shotgun (WGS) entry which is preliminary data.</text>
</comment>
<feature type="chain" id="PRO_5040149732" evidence="1">
    <location>
        <begin position="24"/>
        <end position="359"/>
    </location>
</feature>
<reference evidence="2 3" key="1">
    <citation type="journal article" date="2021" name="Nat. Commun.">
        <title>Genetic determinants of endophytism in the Arabidopsis root mycobiome.</title>
        <authorList>
            <person name="Mesny F."/>
            <person name="Miyauchi S."/>
            <person name="Thiergart T."/>
            <person name="Pickel B."/>
            <person name="Atanasova L."/>
            <person name="Karlsson M."/>
            <person name="Huettel B."/>
            <person name="Barry K.W."/>
            <person name="Haridas S."/>
            <person name="Chen C."/>
            <person name="Bauer D."/>
            <person name="Andreopoulos W."/>
            <person name="Pangilinan J."/>
            <person name="LaButti K."/>
            <person name="Riley R."/>
            <person name="Lipzen A."/>
            <person name="Clum A."/>
            <person name="Drula E."/>
            <person name="Henrissat B."/>
            <person name="Kohler A."/>
            <person name="Grigoriev I.V."/>
            <person name="Martin F.M."/>
            <person name="Hacquard S."/>
        </authorList>
    </citation>
    <scope>NUCLEOTIDE SEQUENCE [LARGE SCALE GENOMIC DNA]</scope>
    <source>
        <strain evidence="2 3">MPI-CAGE-CH-0241</strain>
    </source>
</reference>